<evidence type="ECO:0000256" key="8">
    <source>
        <dbReference type="PROSITE-ProRule" id="PRU00282"/>
    </source>
</evidence>
<feature type="repeat" description="Solcar" evidence="8">
    <location>
        <begin position="107"/>
        <end position="197"/>
    </location>
</feature>
<dbReference type="SUPFAM" id="SSF103506">
    <property type="entry name" value="Mitochondrial carrier"/>
    <property type="match status" value="1"/>
</dbReference>
<dbReference type="InterPro" id="IPR023395">
    <property type="entry name" value="MCP_dom_sf"/>
</dbReference>
<sequence>MGGSSLPLGLTGLLISSTASCTAEFMTVPIDVVKTRLQLSGSLHYQKGYTNVTATVRSIVKTEGLRGLFKGAAPALLRQATYGGLRLSLYEPIKGAWKIVVQSDNDRSMVTKILSGCTAGALSSFICNPTDVVKVRMMADTANKYQSRRYASTMTAFCTIWREEGLKGLYRGVGATTARAALVAGSELSVYDQAKVLLRDHGFRENRSSTHFLASMFAGLVATVVSSPADVVKSRLMNESAGARAYTGVIHCVQTSIRTEGILSLWKGFWPNYMRLGPHAVILFVTMEQLKALFQ</sequence>
<dbReference type="InterPro" id="IPR050391">
    <property type="entry name" value="Mito_Metabolite_Transporter"/>
</dbReference>
<dbReference type="GO" id="GO:0016020">
    <property type="term" value="C:membrane"/>
    <property type="evidence" value="ECO:0007669"/>
    <property type="project" value="UniProtKB-SubCell"/>
</dbReference>
<dbReference type="AlphaFoldDB" id="A0A7S3D7C3"/>
<evidence type="ECO:0000256" key="5">
    <source>
        <dbReference type="ARBA" id="ARBA00022737"/>
    </source>
</evidence>
<evidence type="ECO:0000313" key="13">
    <source>
        <dbReference type="EMBL" id="CAE0248785.1"/>
    </source>
</evidence>
<evidence type="ECO:0000256" key="1">
    <source>
        <dbReference type="ARBA" id="ARBA00004141"/>
    </source>
</evidence>
<keyword evidence="3 9" id="KW-0813">Transport</keyword>
<feature type="repeat" description="Solcar" evidence="8">
    <location>
        <begin position="206"/>
        <end position="293"/>
    </location>
</feature>
<feature type="repeat" description="Solcar" evidence="8">
    <location>
        <begin position="11"/>
        <end position="96"/>
    </location>
</feature>
<keyword evidence="7 8" id="KW-0472">Membrane</keyword>
<evidence type="ECO:0008006" key="14">
    <source>
        <dbReference type="Google" id="ProtNLM"/>
    </source>
</evidence>
<evidence type="ECO:0000313" key="11">
    <source>
        <dbReference type="EMBL" id="CAE0248783.1"/>
    </source>
</evidence>
<evidence type="ECO:0000256" key="3">
    <source>
        <dbReference type="ARBA" id="ARBA00022448"/>
    </source>
</evidence>
<evidence type="ECO:0000256" key="2">
    <source>
        <dbReference type="ARBA" id="ARBA00006375"/>
    </source>
</evidence>
<comment type="subcellular location">
    <subcellularLocation>
        <location evidence="1">Membrane</location>
        <topology evidence="1">Multi-pass membrane protein</topology>
    </subcellularLocation>
</comment>
<protein>
    <recommendedName>
        <fullName evidence="14">Mitochondrial carrier protein</fullName>
    </recommendedName>
</protein>
<evidence type="ECO:0000313" key="12">
    <source>
        <dbReference type="EMBL" id="CAE0248784.1"/>
    </source>
</evidence>
<dbReference type="EMBL" id="HBIB01016980">
    <property type="protein sequence ID" value="CAE0248784.1"/>
    <property type="molecule type" value="Transcribed_RNA"/>
</dbReference>
<dbReference type="InterPro" id="IPR002067">
    <property type="entry name" value="MCP"/>
</dbReference>
<gene>
    <name evidence="11" type="ORF">PBIL07802_LOCUS10980</name>
    <name evidence="12" type="ORF">PBIL07802_LOCUS10981</name>
    <name evidence="13" type="ORF">PBIL07802_LOCUS10982</name>
</gene>
<name>A0A7S3D7C3_9EUKA</name>
<dbReference type="GO" id="GO:0055085">
    <property type="term" value="P:transmembrane transport"/>
    <property type="evidence" value="ECO:0007669"/>
    <property type="project" value="InterPro"/>
</dbReference>
<feature type="signal peptide" evidence="10">
    <location>
        <begin position="1"/>
        <end position="23"/>
    </location>
</feature>
<evidence type="ECO:0000256" key="7">
    <source>
        <dbReference type="ARBA" id="ARBA00023136"/>
    </source>
</evidence>
<proteinExistence type="inferred from homology"/>
<dbReference type="EMBL" id="HBIB01016982">
    <property type="protein sequence ID" value="CAE0248785.1"/>
    <property type="molecule type" value="Transcribed_RNA"/>
</dbReference>
<organism evidence="12">
    <name type="scientific">Palpitomonas bilix</name>
    <dbReference type="NCBI Taxonomy" id="652834"/>
    <lineage>
        <taxon>Eukaryota</taxon>
        <taxon>Eukaryota incertae sedis</taxon>
    </lineage>
</organism>
<evidence type="ECO:0000256" key="4">
    <source>
        <dbReference type="ARBA" id="ARBA00022692"/>
    </source>
</evidence>
<keyword evidence="5" id="KW-0677">Repeat</keyword>
<evidence type="ECO:0000256" key="9">
    <source>
        <dbReference type="RuleBase" id="RU000488"/>
    </source>
</evidence>
<dbReference type="PANTHER" id="PTHR45618">
    <property type="entry name" value="MITOCHONDRIAL DICARBOXYLATE CARRIER-RELATED"/>
    <property type="match status" value="1"/>
</dbReference>
<keyword evidence="4 8" id="KW-0812">Transmembrane</keyword>
<feature type="chain" id="PRO_5036212110" description="Mitochondrial carrier protein" evidence="10">
    <location>
        <begin position="24"/>
        <end position="295"/>
    </location>
</feature>
<dbReference type="Pfam" id="PF00153">
    <property type="entry name" value="Mito_carr"/>
    <property type="match status" value="3"/>
</dbReference>
<keyword evidence="6" id="KW-1133">Transmembrane helix</keyword>
<evidence type="ECO:0000256" key="6">
    <source>
        <dbReference type="ARBA" id="ARBA00022989"/>
    </source>
</evidence>
<dbReference type="EMBL" id="HBIB01016979">
    <property type="protein sequence ID" value="CAE0248783.1"/>
    <property type="molecule type" value="Transcribed_RNA"/>
</dbReference>
<dbReference type="Gene3D" id="1.50.40.10">
    <property type="entry name" value="Mitochondrial carrier domain"/>
    <property type="match status" value="1"/>
</dbReference>
<keyword evidence="10" id="KW-0732">Signal</keyword>
<evidence type="ECO:0000256" key="10">
    <source>
        <dbReference type="SAM" id="SignalP"/>
    </source>
</evidence>
<comment type="similarity">
    <text evidence="2 9">Belongs to the mitochondrial carrier (TC 2.A.29) family.</text>
</comment>
<dbReference type="PRINTS" id="PR00784">
    <property type="entry name" value="MTUNCOUPLING"/>
</dbReference>
<reference evidence="12" key="1">
    <citation type="submission" date="2021-01" db="EMBL/GenBank/DDBJ databases">
        <authorList>
            <person name="Corre E."/>
            <person name="Pelletier E."/>
            <person name="Niang G."/>
            <person name="Scheremetjew M."/>
            <person name="Finn R."/>
            <person name="Kale V."/>
            <person name="Holt S."/>
            <person name="Cochrane G."/>
            <person name="Meng A."/>
            <person name="Brown T."/>
            <person name="Cohen L."/>
        </authorList>
    </citation>
    <scope>NUCLEOTIDE SEQUENCE</scope>
    <source>
        <strain evidence="12">NIES-2562</strain>
    </source>
</reference>
<dbReference type="InterPro" id="IPR018108">
    <property type="entry name" value="MCP_transmembrane"/>
</dbReference>
<dbReference type="PROSITE" id="PS50920">
    <property type="entry name" value="SOLCAR"/>
    <property type="match status" value="3"/>
</dbReference>
<accession>A0A7S3D7C3</accession>